<name>A0A2A4HJI7_9GAMM</name>
<dbReference type="AlphaFoldDB" id="A0A2A4HJI7"/>
<dbReference type="Proteomes" id="UP000218677">
    <property type="component" value="Unassembled WGS sequence"/>
</dbReference>
<evidence type="ECO:0000313" key="3">
    <source>
        <dbReference type="Proteomes" id="UP000218677"/>
    </source>
</evidence>
<keyword evidence="3" id="KW-1185">Reference proteome</keyword>
<keyword evidence="1" id="KW-0472">Membrane</keyword>
<organism evidence="2 3">
    <name type="scientific">Vreelandella nigrificans</name>
    <dbReference type="NCBI Taxonomy" id="2042704"/>
    <lineage>
        <taxon>Bacteria</taxon>
        <taxon>Pseudomonadati</taxon>
        <taxon>Pseudomonadota</taxon>
        <taxon>Gammaproteobacteria</taxon>
        <taxon>Oceanospirillales</taxon>
        <taxon>Halomonadaceae</taxon>
        <taxon>Vreelandella</taxon>
    </lineage>
</organism>
<keyword evidence="1" id="KW-0812">Transmembrane</keyword>
<keyword evidence="1" id="KW-1133">Transmembrane helix</keyword>
<feature type="transmembrane region" description="Helical" evidence="1">
    <location>
        <begin position="6"/>
        <end position="26"/>
    </location>
</feature>
<sequence>MDTASISNIVLSILTAVYVVLTFRILKENRRNNELGSYPQLYCEVKVDGSEARLSVINRGNVPALDIGALVLAHYHEDDQDVMSFLNEFVGEGWPERKRIVNTFDGFYSVYDNFGFPVVPAGKQVSVRPGFPKMADQYLLLFQFRNIFGENFFQIYWFHLDHRNRHKGLTLGSVEPHGIARTSRITFTENYLLADKNSQLPACIEKNFSPFFKCSIPSGITAAGILNAHETREVWSDA</sequence>
<proteinExistence type="predicted"/>
<accession>A0A2A4HJI7</accession>
<dbReference type="RefSeq" id="WP_096652859.1">
    <property type="nucleotide sequence ID" value="NZ_NWUX01000014.1"/>
</dbReference>
<comment type="caution">
    <text evidence="2">The sequence shown here is derived from an EMBL/GenBank/DDBJ whole genome shotgun (WGS) entry which is preliminary data.</text>
</comment>
<protein>
    <submittedName>
        <fullName evidence="2">Uncharacterized protein</fullName>
    </submittedName>
</protein>
<evidence type="ECO:0000313" key="2">
    <source>
        <dbReference type="EMBL" id="PCF94940.1"/>
    </source>
</evidence>
<gene>
    <name evidence="2" type="ORF">CPA45_15125</name>
</gene>
<reference evidence="3" key="1">
    <citation type="submission" date="2017-09" db="EMBL/GenBank/DDBJ databases">
        <authorList>
            <person name="Cho G.-S."/>
            <person name="Oguntoyinbo F.A."/>
            <person name="Cnockaert M."/>
            <person name="Kabisch J."/>
            <person name="Neve H."/>
            <person name="Bockelmann W."/>
            <person name="Wenning M."/>
            <person name="Franz C.M."/>
            <person name="Vandamme P."/>
        </authorList>
    </citation>
    <scope>NUCLEOTIDE SEQUENCE [LARGE SCALE GENOMIC DNA]</scope>
    <source>
        <strain evidence="3">MBT G8648</strain>
    </source>
</reference>
<dbReference type="OrthoDB" id="9818787at2"/>
<evidence type="ECO:0000256" key="1">
    <source>
        <dbReference type="SAM" id="Phobius"/>
    </source>
</evidence>
<dbReference type="EMBL" id="NWUX01000014">
    <property type="protein sequence ID" value="PCF94940.1"/>
    <property type="molecule type" value="Genomic_DNA"/>
</dbReference>